<dbReference type="RefSeq" id="WP_264943667.1">
    <property type="nucleotide sequence ID" value="NZ_JAPDRA010000003.1"/>
</dbReference>
<dbReference type="CDD" id="cd06571">
    <property type="entry name" value="Bac_DnaA_C"/>
    <property type="match status" value="1"/>
</dbReference>
<comment type="caution">
    <text evidence="2">The sequence shown here is derived from an EMBL/GenBank/DDBJ whole genome shotgun (WGS) entry which is preliminary data.</text>
</comment>
<dbReference type="Proteomes" id="UP001596977">
    <property type="component" value="Unassembled WGS sequence"/>
</dbReference>
<evidence type="ECO:0000259" key="1">
    <source>
        <dbReference type="SMART" id="SM00760"/>
    </source>
</evidence>
<name>A0ABW3H4B1_9SPHN</name>
<sequence length="137" mass="14906">MSAARAIIVVVEGEGQLSLALSAINAALVAPELKVWRPRPVIGDLIDLAARETNLPVAMICGQSRDPAAVRARQAICWVAHRRFHRSLSQIGVLLGGRDHSTIHNAVDRADARRTREQDFLTLTERMSAAAKPEIAL</sequence>
<dbReference type="Pfam" id="PF08299">
    <property type="entry name" value="Bac_DnaA_C"/>
    <property type="match status" value="1"/>
</dbReference>
<gene>
    <name evidence="2" type="ORF">ACFQ1E_08105</name>
</gene>
<organism evidence="2 3">
    <name type="scientific">Sphingomonas canadensis</name>
    <dbReference type="NCBI Taxonomy" id="1219257"/>
    <lineage>
        <taxon>Bacteria</taxon>
        <taxon>Pseudomonadati</taxon>
        <taxon>Pseudomonadota</taxon>
        <taxon>Alphaproteobacteria</taxon>
        <taxon>Sphingomonadales</taxon>
        <taxon>Sphingomonadaceae</taxon>
        <taxon>Sphingomonas</taxon>
    </lineage>
</organism>
<evidence type="ECO:0000313" key="2">
    <source>
        <dbReference type="EMBL" id="MFD0946295.1"/>
    </source>
</evidence>
<feature type="domain" description="Chromosomal replication initiator DnaA C-terminal" evidence="1">
    <location>
        <begin position="41"/>
        <end position="110"/>
    </location>
</feature>
<dbReference type="SMART" id="SM00760">
    <property type="entry name" value="Bac_DnaA_C"/>
    <property type="match status" value="1"/>
</dbReference>
<evidence type="ECO:0000313" key="3">
    <source>
        <dbReference type="Proteomes" id="UP001596977"/>
    </source>
</evidence>
<reference evidence="3" key="1">
    <citation type="journal article" date="2019" name="Int. J. Syst. Evol. Microbiol.">
        <title>The Global Catalogue of Microorganisms (GCM) 10K type strain sequencing project: providing services to taxonomists for standard genome sequencing and annotation.</title>
        <authorList>
            <consortium name="The Broad Institute Genomics Platform"/>
            <consortium name="The Broad Institute Genome Sequencing Center for Infectious Disease"/>
            <person name="Wu L."/>
            <person name="Ma J."/>
        </authorList>
    </citation>
    <scope>NUCLEOTIDE SEQUENCE [LARGE SCALE GENOMIC DNA]</scope>
    <source>
        <strain evidence="3">CCUG 62982</strain>
    </source>
</reference>
<dbReference type="EMBL" id="JBHTJG010000003">
    <property type="protein sequence ID" value="MFD0946295.1"/>
    <property type="molecule type" value="Genomic_DNA"/>
</dbReference>
<dbReference type="SUPFAM" id="SSF48295">
    <property type="entry name" value="TrpR-like"/>
    <property type="match status" value="1"/>
</dbReference>
<dbReference type="InterPro" id="IPR013159">
    <property type="entry name" value="DnaA_C"/>
</dbReference>
<proteinExistence type="predicted"/>
<dbReference type="InterPro" id="IPR010921">
    <property type="entry name" value="Trp_repressor/repl_initiator"/>
</dbReference>
<dbReference type="Gene3D" id="1.10.1750.10">
    <property type="match status" value="1"/>
</dbReference>
<keyword evidence="3" id="KW-1185">Reference proteome</keyword>
<accession>A0ABW3H4B1</accession>
<protein>
    <submittedName>
        <fullName evidence="2">Helix-turn-helix domain-containing protein</fullName>
    </submittedName>
</protein>